<dbReference type="InterPro" id="IPR036041">
    <property type="entry name" value="Ribosome-inact_prot_sf"/>
</dbReference>
<feature type="region of interest" description="Disordered" evidence="2">
    <location>
        <begin position="1"/>
        <end position="24"/>
    </location>
</feature>
<dbReference type="AlphaFoldDB" id="A0A2T7CML6"/>
<gene>
    <name evidence="4" type="ORF">GQ55_8G105300</name>
</gene>
<dbReference type="EMBL" id="CM009756">
    <property type="protein sequence ID" value="PUZ44503.1"/>
    <property type="molecule type" value="Genomic_DNA"/>
</dbReference>
<feature type="compositionally biased region" description="Pro residues" evidence="2">
    <location>
        <begin position="310"/>
        <end position="324"/>
    </location>
</feature>
<organism evidence="4 5">
    <name type="scientific">Panicum hallii var. hallii</name>
    <dbReference type="NCBI Taxonomy" id="1504633"/>
    <lineage>
        <taxon>Eukaryota</taxon>
        <taxon>Viridiplantae</taxon>
        <taxon>Streptophyta</taxon>
        <taxon>Embryophyta</taxon>
        <taxon>Tracheophyta</taxon>
        <taxon>Spermatophyta</taxon>
        <taxon>Magnoliopsida</taxon>
        <taxon>Liliopsida</taxon>
        <taxon>Poales</taxon>
        <taxon>Poaceae</taxon>
        <taxon>PACMAD clade</taxon>
        <taxon>Panicoideae</taxon>
        <taxon>Panicodae</taxon>
        <taxon>Paniceae</taxon>
        <taxon>Panicinae</taxon>
        <taxon>Panicum</taxon>
        <taxon>Panicum sect. Panicum</taxon>
    </lineage>
</organism>
<feature type="domain" description="DUF6598" evidence="3">
    <location>
        <begin position="361"/>
        <end position="585"/>
    </location>
</feature>
<keyword evidence="5" id="KW-1185">Reference proteome</keyword>
<dbReference type="Pfam" id="PF20241">
    <property type="entry name" value="DUF6598"/>
    <property type="match status" value="1"/>
</dbReference>
<dbReference type="OrthoDB" id="618095at2759"/>
<dbReference type="GO" id="GO:0090729">
    <property type="term" value="F:toxin activity"/>
    <property type="evidence" value="ECO:0007669"/>
    <property type="project" value="UniProtKB-KW"/>
</dbReference>
<dbReference type="Gramene" id="PUZ44503">
    <property type="protein sequence ID" value="PUZ44503"/>
    <property type="gene ID" value="GQ55_8G105300"/>
</dbReference>
<reference evidence="4 5" key="1">
    <citation type="submission" date="2018-04" db="EMBL/GenBank/DDBJ databases">
        <title>WGS assembly of Panicum hallii var. hallii HAL2.</title>
        <authorList>
            <person name="Lovell J."/>
            <person name="Jenkins J."/>
            <person name="Lowry D."/>
            <person name="Mamidi S."/>
            <person name="Sreedasyam A."/>
            <person name="Weng X."/>
            <person name="Barry K."/>
            <person name="Bonette J."/>
            <person name="Campitelli B."/>
            <person name="Daum C."/>
            <person name="Gordon S."/>
            <person name="Gould B."/>
            <person name="Lipzen A."/>
            <person name="MacQueen A."/>
            <person name="Palacio-Mejia J."/>
            <person name="Plott C."/>
            <person name="Shakirov E."/>
            <person name="Shu S."/>
            <person name="Yoshinaga Y."/>
            <person name="Zane M."/>
            <person name="Rokhsar D."/>
            <person name="Grimwood J."/>
            <person name="Schmutz J."/>
            <person name="Juenger T."/>
        </authorList>
    </citation>
    <scope>NUCLEOTIDE SEQUENCE [LARGE SCALE GENOMIC DNA]</scope>
    <source>
        <strain evidence="5">cv. HAL2</strain>
    </source>
</reference>
<evidence type="ECO:0000256" key="1">
    <source>
        <dbReference type="RuleBase" id="RU004915"/>
    </source>
</evidence>
<dbReference type="Pfam" id="PF00161">
    <property type="entry name" value="RIP"/>
    <property type="match status" value="1"/>
</dbReference>
<dbReference type="STRING" id="1504633.A0A2T7CML6"/>
<evidence type="ECO:0000313" key="5">
    <source>
        <dbReference type="Proteomes" id="UP000244336"/>
    </source>
</evidence>
<dbReference type="SUPFAM" id="SSF56371">
    <property type="entry name" value="Ribosome inactivating proteins (RIP)"/>
    <property type="match status" value="1"/>
</dbReference>
<keyword evidence="1" id="KW-0611">Plant defense</keyword>
<dbReference type="InterPro" id="IPR001574">
    <property type="entry name" value="Ribosome_inactivat_prot"/>
</dbReference>
<sequence length="616" mass="68090">MSGRRRPQQQQQQPPRPRPQPLDFDPPGRVLFRVTFNVAGATATGFNHFIEQVQRRIFDLIERPRYYGRGTMVLPCPQAQQPTWFVIVLESRDREMRYSVPFFIEAESIYLHGYQNQAGYLFEFDVDPTQDNQPASGSYLGRNASTPLPFSCNYGPLVRATKRKGPNKTVLDPGLTLLEDEPGTPMPDFGRHRLMDAVMELAQGDNSGSLHRTAQNLLLVVIRFCESIRFRSVQREMASLWEPTTSAAASLSSCGVGQIKNWNSIATNLQDSARHPVAWPAELAKAGVRSAAEAQEMLVVIKFIGYPNEPGNPTPEWGNPPPDNPYRRHGGGPGPGPGGAAGGVLAAEVPRWFLVPEEPVMQILGVDIPRQRGAGRLEGVYGSITVTDGFGTQTIYRRNWDYYQRNSGDSEMSLELEALNRAISAYDSVDVDVDLSSASPAAPLTTGNFSWSVYNCRTNRYDHVLRRTIGRAVLEYIVYSKAVQVAVSVTVDGGDDVAHAWFTTMNTMVGVLQPGPRRYMTRAGGGRLLRGDYVVAAPLSARLEVVVTVEHKGSRQLVGRTFELQPTGDGGRSTRTETVRQGTSVKVDFAWNLLRMGLPSPTSSAGRNSHDEVRRR</sequence>
<dbReference type="PANTHER" id="PTHR33453">
    <property type="match status" value="1"/>
</dbReference>
<name>A0A2T7CML6_9POAL</name>
<dbReference type="Proteomes" id="UP000244336">
    <property type="component" value="Chromosome 8"/>
</dbReference>
<dbReference type="GO" id="GO:0030598">
    <property type="term" value="F:rRNA N-glycosylase activity"/>
    <property type="evidence" value="ECO:0007669"/>
    <property type="project" value="UniProtKB-EC"/>
</dbReference>
<feature type="region of interest" description="Disordered" evidence="2">
    <location>
        <begin position="310"/>
        <end position="339"/>
    </location>
</feature>
<evidence type="ECO:0000259" key="3">
    <source>
        <dbReference type="Pfam" id="PF20241"/>
    </source>
</evidence>
<dbReference type="Gene3D" id="3.40.420.10">
    <property type="entry name" value="Ricin (A subunit), domain 1"/>
    <property type="match status" value="1"/>
</dbReference>
<keyword evidence="1" id="KW-0378">Hydrolase</keyword>
<accession>A0A2T7CML6</accession>
<keyword evidence="1" id="KW-0800">Toxin</keyword>
<evidence type="ECO:0000256" key="2">
    <source>
        <dbReference type="SAM" id="MobiDB-lite"/>
    </source>
</evidence>
<comment type="similarity">
    <text evidence="1">Belongs to the ribosome-inactivating protein family.</text>
</comment>
<comment type="catalytic activity">
    <reaction evidence="1">
        <text>Endohydrolysis of the N-glycosidic bond at one specific adenosine on the 28S rRNA.</text>
        <dbReference type="EC" id="3.2.2.22"/>
    </reaction>
</comment>
<keyword evidence="1" id="KW-0652">Protein synthesis inhibitor</keyword>
<protein>
    <recommendedName>
        <fullName evidence="3">DUF6598 domain-containing protein</fullName>
    </recommendedName>
</protein>
<dbReference type="PANTHER" id="PTHR33453:SF38">
    <property type="entry name" value="DUF6598 DOMAIN-CONTAINING PROTEIN"/>
    <property type="match status" value="1"/>
</dbReference>
<dbReference type="InterPro" id="IPR046533">
    <property type="entry name" value="DUF6598"/>
</dbReference>
<proteinExistence type="inferred from homology"/>
<dbReference type="InterPro" id="IPR016138">
    <property type="entry name" value="Ribosome_inactivat_prot_sub1"/>
</dbReference>
<dbReference type="GO" id="GO:0006952">
    <property type="term" value="P:defense response"/>
    <property type="evidence" value="ECO:0007669"/>
    <property type="project" value="UniProtKB-KW"/>
</dbReference>
<evidence type="ECO:0000313" key="4">
    <source>
        <dbReference type="EMBL" id="PUZ44503.1"/>
    </source>
</evidence>
<dbReference type="GO" id="GO:0017148">
    <property type="term" value="P:negative regulation of translation"/>
    <property type="evidence" value="ECO:0007669"/>
    <property type="project" value="UniProtKB-KW"/>
</dbReference>